<evidence type="ECO:0000313" key="2">
    <source>
        <dbReference type="Proteomes" id="UP001629235"/>
    </source>
</evidence>
<keyword evidence="2" id="KW-1185">Reference proteome</keyword>
<gene>
    <name evidence="1" type="ORF">PQR01_10320</name>
</gene>
<comment type="caution">
    <text evidence="1">The sequence shown here is derived from an EMBL/GenBank/DDBJ whole genome shotgun (WGS) entry which is preliminary data.</text>
</comment>
<dbReference type="EMBL" id="JAQQDW010000015">
    <property type="protein sequence ID" value="MFM0103856.1"/>
    <property type="molecule type" value="Genomic_DNA"/>
</dbReference>
<proteinExistence type="predicted"/>
<dbReference type="Proteomes" id="UP001629235">
    <property type="component" value="Unassembled WGS sequence"/>
</dbReference>
<organism evidence="1 2">
    <name type="scientific">Paraburkholderia rhynchosiae</name>
    <dbReference type="NCBI Taxonomy" id="487049"/>
    <lineage>
        <taxon>Bacteria</taxon>
        <taxon>Pseudomonadati</taxon>
        <taxon>Pseudomonadota</taxon>
        <taxon>Betaproteobacteria</taxon>
        <taxon>Burkholderiales</taxon>
        <taxon>Burkholderiaceae</taxon>
        <taxon>Paraburkholderia</taxon>
    </lineage>
</organism>
<protein>
    <submittedName>
        <fullName evidence="1">Fimbria/pilus periplasmic chaperone</fullName>
    </submittedName>
</protein>
<sequence length="241" mass="26164">MAALNIASSHAAVLIYGTRVIYNEASRETLVRLSNEGAVPLLIQAWLDTGEDKPIAEQQVPFVITPPVFRMNAHQGQMLRISYTGEALPGDKESVFWLNVLEIPPKSAAIGKTNTLQIAVRNRIKLFFRPTALADGPKDLVRQLQWQVTGEGEHTSVTVKNPTPFFASFLEAYVTVDGTSYELATDMVGPGERATFPLLKPTRLSGQAKDVQFKLIDDIGAAIAGTAHLDAGTSSQSTTKD</sequence>
<reference evidence="1 2" key="1">
    <citation type="journal article" date="2024" name="Chem. Sci.">
        <title>Discovery of megapolipeptins by genome mining of a Burkholderiales bacteria collection.</title>
        <authorList>
            <person name="Paulo B.S."/>
            <person name="Recchia M.J.J."/>
            <person name="Lee S."/>
            <person name="Fergusson C.H."/>
            <person name="Romanowski S.B."/>
            <person name="Hernandez A."/>
            <person name="Krull N."/>
            <person name="Liu D.Y."/>
            <person name="Cavanagh H."/>
            <person name="Bos A."/>
            <person name="Gray C.A."/>
            <person name="Murphy B.T."/>
            <person name="Linington R.G."/>
            <person name="Eustaquio A.S."/>
        </authorList>
    </citation>
    <scope>NUCLEOTIDE SEQUENCE [LARGE SCALE GENOMIC DNA]</scope>
    <source>
        <strain evidence="1 2">RL18-126-BIB-B</strain>
    </source>
</reference>
<accession>A0ACC7NDK5</accession>
<evidence type="ECO:0000313" key="1">
    <source>
        <dbReference type="EMBL" id="MFM0103856.1"/>
    </source>
</evidence>
<name>A0ACC7NDK5_9BURK</name>